<dbReference type="Gene3D" id="3.40.50.300">
    <property type="entry name" value="P-loop containing nucleotide triphosphate hydrolases"/>
    <property type="match status" value="1"/>
</dbReference>
<dbReference type="InterPro" id="IPR027417">
    <property type="entry name" value="P-loop_NTPase"/>
</dbReference>
<dbReference type="SUPFAM" id="SSF52540">
    <property type="entry name" value="P-loop containing nucleoside triphosphate hydrolases"/>
    <property type="match status" value="1"/>
</dbReference>
<dbReference type="PANTHER" id="PTHR35894">
    <property type="entry name" value="GENERAL SECRETION PATHWAY PROTEIN A-RELATED"/>
    <property type="match status" value="1"/>
</dbReference>
<accession>A0A7G9YJW2</accession>
<evidence type="ECO:0000313" key="2">
    <source>
        <dbReference type="EMBL" id="QNO48296.1"/>
    </source>
</evidence>
<evidence type="ECO:0000259" key="1">
    <source>
        <dbReference type="Pfam" id="PF12802"/>
    </source>
</evidence>
<gene>
    <name evidence="3" type="ORF">CMADCPIN_00008</name>
    <name evidence="2" type="ORF">EKNHKIJN_00002</name>
</gene>
<dbReference type="EMBL" id="MT631368">
    <property type="protein sequence ID" value="QNO48978.1"/>
    <property type="molecule type" value="Genomic_DNA"/>
</dbReference>
<reference evidence="2" key="1">
    <citation type="submission" date="2020-06" db="EMBL/GenBank/DDBJ databases">
        <title>Unique genomic features of the anaerobic methanotrophic archaea.</title>
        <authorList>
            <person name="Chadwick G.L."/>
            <person name="Skennerton C.T."/>
            <person name="Laso-Perez R."/>
            <person name="Leu A.O."/>
            <person name="Speth D.R."/>
            <person name="Yu H."/>
            <person name="Morgan-Lang C."/>
            <person name="Hatzenpichler R."/>
            <person name="Goudeau D."/>
            <person name="Malmstrom R."/>
            <person name="Brazelton W.J."/>
            <person name="Woyke T."/>
            <person name="Hallam S.J."/>
            <person name="Tyson G.W."/>
            <person name="Wegener G."/>
            <person name="Boetius A."/>
            <person name="Orphan V."/>
        </authorList>
    </citation>
    <scope>NUCLEOTIDE SEQUENCE</scope>
</reference>
<sequence length="427" mass="48744">MGSVTIEIIRDIWELYGVRSNPFSSAPILVKGGIIPLECFIGRNEQIQQLGKIFGSKGGSRTLVYGDVGVGKTSFVNIVRRYAIEEGYFTPFKEIAIQSDWNSNTFILNTLAGIFATLQLSKPGLIGEETYSKLESIIDVGFSDTSSGLQFASFGVSHGKDRKTASHITSFSLTEFFMRICREINERTGHDIIIHYNNTELLSEENIKDIFENLRDFFQTEGVHFVFVGNLTVKAYFNSIPRFSSILTDTPIIIEVFTLDEVDELIKKRFEAMRIEDLEYVIPFTNDCLKILFDLWGGNIRHILNSLSTAVQEITKEKPMVLDENMLSRTLKLVLEKRYSSKKITPRAKDVLMEIVRREEITNKSLSDLLDLPRSNISGYIKDLEEAGYVYLRRKTGKDKFWSADPILKWSLLKEKKTIQKSLHAFH</sequence>
<dbReference type="Pfam" id="PF12802">
    <property type="entry name" value="MarR_2"/>
    <property type="match status" value="1"/>
</dbReference>
<dbReference type="InterPro" id="IPR011991">
    <property type="entry name" value="ArsR-like_HTH"/>
</dbReference>
<feature type="domain" description="HTH marR-type" evidence="1">
    <location>
        <begin position="344"/>
        <end position="394"/>
    </location>
</feature>
<dbReference type="CDD" id="cd00090">
    <property type="entry name" value="HTH_ARSR"/>
    <property type="match status" value="1"/>
</dbReference>
<dbReference type="EMBL" id="MT631320">
    <property type="protein sequence ID" value="QNO48296.1"/>
    <property type="molecule type" value="Genomic_DNA"/>
</dbReference>
<dbReference type="InterPro" id="IPR036390">
    <property type="entry name" value="WH_DNA-bd_sf"/>
</dbReference>
<organism evidence="2">
    <name type="scientific">Candidatus Methanogaster sp. ANME-2c ERB4</name>
    <dbReference type="NCBI Taxonomy" id="2759911"/>
    <lineage>
        <taxon>Archaea</taxon>
        <taxon>Methanobacteriati</taxon>
        <taxon>Methanobacteriota</taxon>
        <taxon>Stenosarchaea group</taxon>
        <taxon>Methanomicrobia</taxon>
        <taxon>Methanosarcinales</taxon>
        <taxon>ANME-2 cluster</taxon>
        <taxon>Candidatus Methanogasteraceae</taxon>
        <taxon>Candidatus Methanogaster</taxon>
    </lineage>
</organism>
<name>A0A7G9YJW2_9EURY</name>
<dbReference type="GO" id="GO:0003700">
    <property type="term" value="F:DNA-binding transcription factor activity"/>
    <property type="evidence" value="ECO:0007669"/>
    <property type="project" value="InterPro"/>
</dbReference>
<dbReference type="InterPro" id="IPR000835">
    <property type="entry name" value="HTH_MarR-typ"/>
</dbReference>
<protein>
    <recommendedName>
        <fullName evidence="1">HTH marR-type domain-containing protein</fullName>
    </recommendedName>
</protein>
<dbReference type="InterPro" id="IPR036388">
    <property type="entry name" value="WH-like_DNA-bd_sf"/>
</dbReference>
<evidence type="ECO:0000313" key="3">
    <source>
        <dbReference type="EMBL" id="QNO48978.1"/>
    </source>
</evidence>
<dbReference type="PANTHER" id="PTHR35894:SF1">
    <property type="entry name" value="PHOSPHORIBULOKINASE _ URIDINE KINASE FAMILY"/>
    <property type="match status" value="1"/>
</dbReference>
<dbReference type="AlphaFoldDB" id="A0A7G9YJW2"/>
<dbReference type="Gene3D" id="1.10.10.10">
    <property type="entry name" value="Winged helix-like DNA-binding domain superfamily/Winged helix DNA-binding domain"/>
    <property type="match status" value="1"/>
</dbReference>
<dbReference type="InterPro" id="IPR052026">
    <property type="entry name" value="ExeA_AAA_ATPase_DNA-bind"/>
</dbReference>
<dbReference type="SUPFAM" id="SSF46785">
    <property type="entry name" value="Winged helix' DNA-binding domain"/>
    <property type="match status" value="1"/>
</dbReference>
<proteinExistence type="predicted"/>